<accession>A0A4W3H421</accession>
<name>A0A4W3H421_CALMI</name>
<dbReference type="GO" id="GO:0005509">
    <property type="term" value="F:calcium ion binding"/>
    <property type="evidence" value="ECO:0007669"/>
    <property type="project" value="InterPro"/>
</dbReference>
<dbReference type="Ensembl" id="ENSCMIT00000010359.1">
    <property type="protein sequence ID" value="ENSCMIP00000010090.1"/>
    <property type="gene ID" value="ENSCMIG00000005322.1"/>
</dbReference>
<dbReference type="Pfam" id="PF13499">
    <property type="entry name" value="EF-hand_7"/>
    <property type="match status" value="1"/>
</dbReference>
<dbReference type="InterPro" id="IPR043520">
    <property type="entry name" value="SPT21"/>
</dbReference>
<dbReference type="InterPro" id="IPR018247">
    <property type="entry name" value="EF_Hand_1_Ca_BS"/>
</dbReference>
<dbReference type="Gene3D" id="1.10.238.10">
    <property type="entry name" value="EF-hand"/>
    <property type="match status" value="1"/>
</dbReference>
<evidence type="ECO:0000313" key="3">
    <source>
        <dbReference type="Ensembl" id="ENSCMIP00000010090.1"/>
    </source>
</evidence>
<dbReference type="PANTHER" id="PTHR47500">
    <property type="entry name" value="EF-HAND CALCIUM-BINDING DOMAIN-CONTAINING PROTEIN"/>
    <property type="match status" value="1"/>
</dbReference>
<keyword evidence="4" id="KW-1185">Reference proteome</keyword>
<dbReference type="PANTHER" id="PTHR47500:SF3">
    <property type="entry name" value="EF-HAND DOMAIN-CONTAINING PROTEIN"/>
    <property type="match status" value="1"/>
</dbReference>
<dbReference type="InterPro" id="IPR002048">
    <property type="entry name" value="EF_hand_dom"/>
</dbReference>
<reference evidence="4" key="1">
    <citation type="journal article" date="2006" name="Science">
        <title>Ancient noncoding elements conserved in the human genome.</title>
        <authorList>
            <person name="Venkatesh B."/>
            <person name="Kirkness E.F."/>
            <person name="Loh Y.H."/>
            <person name="Halpern A.L."/>
            <person name="Lee A.P."/>
            <person name="Johnson J."/>
            <person name="Dandona N."/>
            <person name="Viswanathan L.D."/>
            <person name="Tay A."/>
            <person name="Venter J.C."/>
            <person name="Strausberg R.L."/>
            <person name="Brenner S."/>
        </authorList>
    </citation>
    <scope>NUCLEOTIDE SEQUENCE [LARGE SCALE GENOMIC DNA]</scope>
</reference>
<organism evidence="3 4">
    <name type="scientific">Callorhinchus milii</name>
    <name type="common">Ghost shark</name>
    <dbReference type="NCBI Taxonomy" id="7868"/>
    <lineage>
        <taxon>Eukaryota</taxon>
        <taxon>Metazoa</taxon>
        <taxon>Chordata</taxon>
        <taxon>Craniata</taxon>
        <taxon>Vertebrata</taxon>
        <taxon>Chondrichthyes</taxon>
        <taxon>Holocephali</taxon>
        <taxon>Chimaeriformes</taxon>
        <taxon>Callorhinchidae</taxon>
        <taxon>Callorhinchus</taxon>
    </lineage>
</organism>
<proteinExistence type="predicted"/>
<evidence type="ECO:0000256" key="1">
    <source>
        <dbReference type="ARBA" id="ARBA00022837"/>
    </source>
</evidence>
<feature type="domain" description="EF-hand" evidence="2">
    <location>
        <begin position="69"/>
        <end position="104"/>
    </location>
</feature>
<dbReference type="SUPFAM" id="SSF47473">
    <property type="entry name" value="EF-hand"/>
    <property type="match status" value="1"/>
</dbReference>
<protein>
    <recommendedName>
        <fullName evidence="2">EF-hand domain-containing protein</fullName>
    </recommendedName>
</protein>
<reference evidence="3" key="4">
    <citation type="submission" date="2025-08" db="UniProtKB">
        <authorList>
            <consortium name="Ensembl"/>
        </authorList>
    </citation>
    <scope>IDENTIFICATION</scope>
</reference>
<dbReference type="InterPro" id="IPR011992">
    <property type="entry name" value="EF-hand-dom_pair"/>
</dbReference>
<reference evidence="4" key="3">
    <citation type="journal article" date="2014" name="Nature">
        <title>Elephant shark genome provides unique insights into gnathostome evolution.</title>
        <authorList>
            <consortium name="International Elephant Shark Genome Sequencing Consortium"/>
            <person name="Venkatesh B."/>
            <person name="Lee A.P."/>
            <person name="Ravi V."/>
            <person name="Maurya A.K."/>
            <person name="Lian M.M."/>
            <person name="Swann J.B."/>
            <person name="Ohta Y."/>
            <person name="Flajnik M.F."/>
            <person name="Sutoh Y."/>
            <person name="Kasahara M."/>
            <person name="Hoon S."/>
            <person name="Gangu V."/>
            <person name="Roy S.W."/>
            <person name="Irimia M."/>
            <person name="Korzh V."/>
            <person name="Kondrychyn I."/>
            <person name="Lim Z.W."/>
            <person name="Tay B.H."/>
            <person name="Tohari S."/>
            <person name="Kong K.W."/>
            <person name="Ho S."/>
            <person name="Lorente-Galdos B."/>
            <person name="Quilez J."/>
            <person name="Marques-Bonet T."/>
            <person name="Raney B.J."/>
            <person name="Ingham P.W."/>
            <person name="Tay A."/>
            <person name="Hillier L.W."/>
            <person name="Minx P."/>
            <person name="Boehm T."/>
            <person name="Wilson R.K."/>
            <person name="Brenner S."/>
            <person name="Warren W.C."/>
        </authorList>
    </citation>
    <scope>NUCLEOTIDE SEQUENCE [LARGE SCALE GENOMIC DNA]</scope>
</reference>
<evidence type="ECO:0000313" key="4">
    <source>
        <dbReference type="Proteomes" id="UP000314986"/>
    </source>
</evidence>
<evidence type="ECO:0000259" key="2">
    <source>
        <dbReference type="PROSITE" id="PS50222"/>
    </source>
</evidence>
<dbReference type="CDD" id="cd00051">
    <property type="entry name" value="EFh"/>
    <property type="match status" value="1"/>
</dbReference>
<dbReference type="AlphaFoldDB" id="A0A4W3H421"/>
<keyword evidence="1" id="KW-0106">Calcium</keyword>
<reference evidence="4" key="2">
    <citation type="journal article" date="2007" name="PLoS Biol.">
        <title>Survey sequencing and comparative analysis of the elephant shark (Callorhinchus milii) genome.</title>
        <authorList>
            <person name="Venkatesh B."/>
            <person name="Kirkness E.F."/>
            <person name="Loh Y.H."/>
            <person name="Halpern A.L."/>
            <person name="Lee A.P."/>
            <person name="Johnson J."/>
            <person name="Dandona N."/>
            <person name="Viswanathan L.D."/>
            <person name="Tay A."/>
            <person name="Venter J.C."/>
            <person name="Strausberg R.L."/>
            <person name="Brenner S."/>
        </authorList>
    </citation>
    <scope>NUCLEOTIDE SEQUENCE [LARGE SCALE GENOMIC DNA]</scope>
</reference>
<reference evidence="3" key="5">
    <citation type="submission" date="2025-09" db="UniProtKB">
        <authorList>
            <consortium name="Ensembl"/>
        </authorList>
    </citation>
    <scope>IDENTIFICATION</scope>
</reference>
<dbReference type="PROSITE" id="PS00018">
    <property type="entry name" value="EF_HAND_1"/>
    <property type="match status" value="1"/>
</dbReference>
<sequence>MDEFCEPVASVSEEAKQEGLSEIQKKGASLTKHQREAFKELFNLFSVAHTDGLTRFDLSLGLQAVGIKLSEDKLAELAQTLDLDRDGQVGFEDFLEFSRDLLGRLLIFLSCQPPQSFCTQLEIALLGCSPITIKPQGPEKSCFTYLHPQDNVESCSVTKWLDRSPCKQARGPGFDSQPAQRVRAEP</sequence>
<dbReference type="InParanoid" id="A0A4W3H421"/>
<dbReference type="PROSITE" id="PS50222">
    <property type="entry name" value="EF_HAND_2"/>
    <property type="match status" value="1"/>
</dbReference>
<dbReference type="Proteomes" id="UP000314986">
    <property type="component" value="Unassembled WGS sequence"/>
</dbReference>